<dbReference type="Proteomes" id="UP000059680">
    <property type="component" value="Chromosome 4"/>
</dbReference>
<feature type="compositionally biased region" description="Low complexity" evidence="1">
    <location>
        <begin position="92"/>
        <end position="104"/>
    </location>
</feature>
<evidence type="ECO:0000313" key="2">
    <source>
        <dbReference type="EMBL" id="BAS87938.1"/>
    </source>
</evidence>
<evidence type="ECO:0000313" key="3">
    <source>
        <dbReference type="Proteomes" id="UP000059680"/>
    </source>
</evidence>
<dbReference type="EMBL" id="AP014960">
    <property type="protein sequence ID" value="BAS87938.1"/>
    <property type="molecule type" value="Genomic_DNA"/>
</dbReference>
<dbReference type="AlphaFoldDB" id="A0A0P0W6U2"/>
<reference evidence="2 3" key="3">
    <citation type="journal article" date="2013" name="Rice">
        <title>Improvement of the Oryza sativa Nipponbare reference genome using next generation sequence and optical map data.</title>
        <authorList>
            <person name="Kawahara Y."/>
            <person name="de la Bastide M."/>
            <person name="Hamilton J.P."/>
            <person name="Kanamori H."/>
            <person name="McCombie W.R."/>
            <person name="Ouyang S."/>
            <person name="Schwartz D.C."/>
            <person name="Tanaka T."/>
            <person name="Wu J."/>
            <person name="Zhou S."/>
            <person name="Childs K.L."/>
            <person name="Davidson R.M."/>
            <person name="Lin H."/>
            <person name="Quesada-Ocampo L."/>
            <person name="Vaillancourt B."/>
            <person name="Sakai H."/>
            <person name="Lee S.S."/>
            <person name="Kim J."/>
            <person name="Numa H."/>
            <person name="Itoh T."/>
            <person name="Buell C.R."/>
            <person name="Matsumoto T."/>
        </authorList>
    </citation>
    <scope>NUCLEOTIDE SEQUENCE [LARGE SCALE GENOMIC DNA]</scope>
    <source>
        <strain evidence="3">cv. Nipponbare</strain>
    </source>
</reference>
<name>A0A0P0W6U2_ORYSJ</name>
<feature type="region of interest" description="Disordered" evidence="1">
    <location>
        <begin position="1"/>
        <end position="32"/>
    </location>
</feature>
<feature type="compositionally biased region" description="Basic and acidic residues" evidence="1">
    <location>
        <begin position="1"/>
        <end position="10"/>
    </location>
</feature>
<keyword evidence="3" id="KW-1185">Reference proteome</keyword>
<reference evidence="2 3" key="2">
    <citation type="journal article" date="2013" name="Plant Cell Physiol.">
        <title>Rice Annotation Project Database (RAP-DB): an integrative and interactive database for rice genomics.</title>
        <authorList>
            <person name="Sakai H."/>
            <person name="Lee S.S."/>
            <person name="Tanaka T."/>
            <person name="Numa H."/>
            <person name="Kim J."/>
            <person name="Kawahara Y."/>
            <person name="Wakimoto H."/>
            <person name="Yang C.C."/>
            <person name="Iwamoto M."/>
            <person name="Abe T."/>
            <person name="Yamada Y."/>
            <person name="Muto A."/>
            <person name="Inokuchi H."/>
            <person name="Ikemura T."/>
            <person name="Matsumoto T."/>
            <person name="Sasaki T."/>
            <person name="Itoh T."/>
        </authorList>
    </citation>
    <scope>NUCLEOTIDE SEQUENCE [LARGE SCALE GENOMIC DNA]</scope>
    <source>
        <strain evidence="3">cv. Nipponbare</strain>
    </source>
</reference>
<evidence type="ECO:0000256" key="1">
    <source>
        <dbReference type="SAM" id="MobiDB-lite"/>
    </source>
</evidence>
<protein>
    <submittedName>
        <fullName evidence="2">Os04g0176300 protein</fullName>
    </submittedName>
</protein>
<feature type="region of interest" description="Disordered" evidence="1">
    <location>
        <begin position="56"/>
        <end position="104"/>
    </location>
</feature>
<accession>A0A0P0W6U2</accession>
<gene>
    <name evidence="2" type="ordered locus">Os04g0176300</name>
    <name evidence="2" type="ORF">OSNPB_040176300</name>
</gene>
<sequence>MKIKKERANLVDESGEGRASGPTGQPEQDGVLLRAPLRLDEVVEESRLAHRHVPCFEGEGQGASEPGQAIHRLPAAAHGRRRRRSHGGGAAGAEQQQQQQAALL</sequence>
<dbReference type="PaxDb" id="39947-A0A0P0W6U2"/>
<proteinExistence type="predicted"/>
<dbReference type="Gramene" id="Os04t0176300-00">
    <property type="protein sequence ID" value="Os04t0176300-00"/>
    <property type="gene ID" value="Os04g0176300"/>
</dbReference>
<dbReference type="InParanoid" id="A0A0P0W6U2"/>
<organism evidence="2 3">
    <name type="scientific">Oryza sativa subsp. japonica</name>
    <name type="common">Rice</name>
    <dbReference type="NCBI Taxonomy" id="39947"/>
    <lineage>
        <taxon>Eukaryota</taxon>
        <taxon>Viridiplantae</taxon>
        <taxon>Streptophyta</taxon>
        <taxon>Embryophyta</taxon>
        <taxon>Tracheophyta</taxon>
        <taxon>Spermatophyta</taxon>
        <taxon>Magnoliopsida</taxon>
        <taxon>Liliopsida</taxon>
        <taxon>Poales</taxon>
        <taxon>Poaceae</taxon>
        <taxon>BOP clade</taxon>
        <taxon>Oryzoideae</taxon>
        <taxon>Oryzeae</taxon>
        <taxon>Oryzinae</taxon>
        <taxon>Oryza</taxon>
        <taxon>Oryza sativa</taxon>
    </lineage>
</organism>
<reference evidence="3" key="1">
    <citation type="journal article" date="2005" name="Nature">
        <title>The map-based sequence of the rice genome.</title>
        <authorList>
            <consortium name="International rice genome sequencing project (IRGSP)"/>
            <person name="Matsumoto T."/>
            <person name="Wu J."/>
            <person name="Kanamori H."/>
            <person name="Katayose Y."/>
            <person name="Fujisawa M."/>
            <person name="Namiki N."/>
            <person name="Mizuno H."/>
            <person name="Yamamoto K."/>
            <person name="Antonio B.A."/>
            <person name="Baba T."/>
            <person name="Sakata K."/>
            <person name="Nagamura Y."/>
            <person name="Aoki H."/>
            <person name="Arikawa K."/>
            <person name="Arita K."/>
            <person name="Bito T."/>
            <person name="Chiden Y."/>
            <person name="Fujitsuka N."/>
            <person name="Fukunaka R."/>
            <person name="Hamada M."/>
            <person name="Harada C."/>
            <person name="Hayashi A."/>
            <person name="Hijishita S."/>
            <person name="Honda M."/>
            <person name="Hosokawa S."/>
            <person name="Ichikawa Y."/>
            <person name="Idonuma A."/>
            <person name="Iijima M."/>
            <person name="Ikeda M."/>
            <person name="Ikeno M."/>
            <person name="Ito K."/>
            <person name="Ito S."/>
            <person name="Ito T."/>
            <person name="Ito Y."/>
            <person name="Ito Y."/>
            <person name="Iwabuchi A."/>
            <person name="Kamiya K."/>
            <person name="Karasawa W."/>
            <person name="Kurita K."/>
            <person name="Katagiri S."/>
            <person name="Kikuta A."/>
            <person name="Kobayashi H."/>
            <person name="Kobayashi N."/>
            <person name="Machita K."/>
            <person name="Maehara T."/>
            <person name="Masukawa M."/>
            <person name="Mizubayashi T."/>
            <person name="Mukai Y."/>
            <person name="Nagasaki H."/>
            <person name="Nagata Y."/>
            <person name="Naito S."/>
            <person name="Nakashima M."/>
            <person name="Nakama Y."/>
            <person name="Nakamichi Y."/>
            <person name="Nakamura M."/>
            <person name="Meguro A."/>
            <person name="Negishi M."/>
            <person name="Ohta I."/>
            <person name="Ohta T."/>
            <person name="Okamoto M."/>
            <person name="Ono N."/>
            <person name="Saji S."/>
            <person name="Sakaguchi M."/>
            <person name="Sakai K."/>
            <person name="Shibata M."/>
            <person name="Shimokawa T."/>
            <person name="Song J."/>
            <person name="Takazaki Y."/>
            <person name="Terasawa K."/>
            <person name="Tsugane M."/>
            <person name="Tsuji K."/>
            <person name="Ueda S."/>
            <person name="Waki K."/>
            <person name="Yamagata H."/>
            <person name="Yamamoto M."/>
            <person name="Yamamoto S."/>
            <person name="Yamane H."/>
            <person name="Yoshiki S."/>
            <person name="Yoshihara R."/>
            <person name="Yukawa K."/>
            <person name="Zhong H."/>
            <person name="Yano M."/>
            <person name="Yuan Q."/>
            <person name="Ouyang S."/>
            <person name="Liu J."/>
            <person name="Jones K.M."/>
            <person name="Gansberger K."/>
            <person name="Moffat K."/>
            <person name="Hill J."/>
            <person name="Bera J."/>
            <person name="Fadrosh D."/>
            <person name="Jin S."/>
            <person name="Johri S."/>
            <person name="Kim M."/>
            <person name="Overton L."/>
            <person name="Reardon M."/>
            <person name="Tsitrin T."/>
            <person name="Vuong H."/>
            <person name="Weaver B."/>
            <person name="Ciecko A."/>
            <person name="Tallon L."/>
            <person name="Jackson J."/>
            <person name="Pai G."/>
            <person name="Aken S.V."/>
            <person name="Utterback T."/>
            <person name="Reidmuller S."/>
            <person name="Feldblyum T."/>
            <person name="Hsiao J."/>
            <person name="Zismann V."/>
            <person name="Iobst S."/>
            <person name="de Vazeille A.R."/>
            <person name="Buell C.R."/>
            <person name="Ying K."/>
            <person name="Li Y."/>
            <person name="Lu T."/>
            <person name="Huang Y."/>
            <person name="Zhao Q."/>
            <person name="Feng Q."/>
            <person name="Zhang L."/>
            <person name="Zhu J."/>
            <person name="Weng Q."/>
            <person name="Mu J."/>
            <person name="Lu Y."/>
            <person name="Fan D."/>
            <person name="Liu Y."/>
            <person name="Guan J."/>
            <person name="Zhang Y."/>
            <person name="Yu S."/>
            <person name="Liu X."/>
            <person name="Zhang Y."/>
            <person name="Hong G."/>
            <person name="Han B."/>
            <person name="Choisne N."/>
            <person name="Demange N."/>
            <person name="Orjeda G."/>
            <person name="Samain S."/>
            <person name="Cattolico L."/>
            <person name="Pelletier E."/>
            <person name="Couloux A."/>
            <person name="Segurens B."/>
            <person name="Wincker P."/>
            <person name="D'Hont A."/>
            <person name="Scarpelli C."/>
            <person name="Weissenbach J."/>
            <person name="Salanoubat M."/>
            <person name="Quetier F."/>
            <person name="Yu Y."/>
            <person name="Kim H.R."/>
            <person name="Rambo T."/>
            <person name="Currie J."/>
            <person name="Collura K."/>
            <person name="Luo M."/>
            <person name="Yang T."/>
            <person name="Ammiraju J.S.S."/>
            <person name="Engler F."/>
            <person name="Soderlund C."/>
            <person name="Wing R.A."/>
            <person name="Palmer L.E."/>
            <person name="de la Bastide M."/>
            <person name="Spiegel L."/>
            <person name="Nascimento L."/>
            <person name="Zutavern T."/>
            <person name="O'Shaughnessy A."/>
            <person name="Dike S."/>
            <person name="Dedhia N."/>
            <person name="Preston R."/>
            <person name="Balija V."/>
            <person name="McCombie W.R."/>
            <person name="Chow T."/>
            <person name="Chen H."/>
            <person name="Chung M."/>
            <person name="Chen C."/>
            <person name="Shaw J."/>
            <person name="Wu H."/>
            <person name="Hsiao K."/>
            <person name="Chao Y."/>
            <person name="Chu M."/>
            <person name="Cheng C."/>
            <person name="Hour A."/>
            <person name="Lee P."/>
            <person name="Lin S."/>
            <person name="Lin Y."/>
            <person name="Liou J."/>
            <person name="Liu S."/>
            <person name="Hsing Y."/>
            <person name="Raghuvanshi S."/>
            <person name="Mohanty A."/>
            <person name="Bharti A.K."/>
            <person name="Gaur A."/>
            <person name="Gupta V."/>
            <person name="Kumar D."/>
            <person name="Ravi V."/>
            <person name="Vij S."/>
            <person name="Kapur A."/>
            <person name="Khurana P."/>
            <person name="Khurana P."/>
            <person name="Khurana J.P."/>
            <person name="Tyagi A.K."/>
            <person name="Gaikwad K."/>
            <person name="Singh A."/>
            <person name="Dalal V."/>
            <person name="Srivastava S."/>
            <person name="Dixit A."/>
            <person name="Pal A.K."/>
            <person name="Ghazi I.A."/>
            <person name="Yadav M."/>
            <person name="Pandit A."/>
            <person name="Bhargava A."/>
            <person name="Sureshbabu K."/>
            <person name="Batra K."/>
            <person name="Sharma T.R."/>
            <person name="Mohapatra T."/>
            <person name="Singh N.K."/>
            <person name="Messing J."/>
            <person name="Nelson A.B."/>
            <person name="Fuks G."/>
            <person name="Kavchok S."/>
            <person name="Keizer G."/>
            <person name="Linton E."/>
            <person name="Llaca V."/>
            <person name="Song R."/>
            <person name="Tanyolac B."/>
            <person name="Young S."/>
            <person name="Ho-Il K."/>
            <person name="Hahn J.H."/>
            <person name="Sangsakoo G."/>
            <person name="Vanavichit A."/>
            <person name="de Mattos Luiz.A.T."/>
            <person name="Zimmer P.D."/>
            <person name="Malone G."/>
            <person name="Dellagostin O."/>
            <person name="de Oliveira A.C."/>
            <person name="Bevan M."/>
            <person name="Bancroft I."/>
            <person name="Minx P."/>
            <person name="Cordum H."/>
            <person name="Wilson R."/>
            <person name="Cheng Z."/>
            <person name="Jin W."/>
            <person name="Jiang J."/>
            <person name="Leong S.A."/>
            <person name="Iwama H."/>
            <person name="Gojobori T."/>
            <person name="Itoh T."/>
            <person name="Niimura Y."/>
            <person name="Fujii Y."/>
            <person name="Habara T."/>
            <person name="Sakai H."/>
            <person name="Sato Y."/>
            <person name="Wilson G."/>
            <person name="Kumar K."/>
            <person name="McCouch S."/>
            <person name="Juretic N."/>
            <person name="Hoen D."/>
            <person name="Wright S."/>
            <person name="Bruskiewich R."/>
            <person name="Bureau T."/>
            <person name="Miyao A."/>
            <person name="Hirochika H."/>
            <person name="Nishikawa T."/>
            <person name="Kadowaki K."/>
            <person name="Sugiura M."/>
            <person name="Burr B."/>
            <person name="Sasaki T."/>
        </authorList>
    </citation>
    <scope>NUCLEOTIDE SEQUENCE [LARGE SCALE GENOMIC DNA]</scope>
    <source>
        <strain evidence="3">cv. Nipponbare</strain>
    </source>
</reference>